<dbReference type="InterPro" id="IPR027417">
    <property type="entry name" value="P-loop_NTPase"/>
</dbReference>
<evidence type="ECO:0000256" key="1">
    <source>
        <dbReference type="ARBA" id="ARBA00022741"/>
    </source>
</evidence>
<dbReference type="Gene3D" id="3.40.50.300">
    <property type="entry name" value="P-loop containing nucleotide triphosphate hydrolases"/>
    <property type="match status" value="1"/>
</dbReference>
<sequence>MGEGPLFLYRDMRNAGELRPDQTQELAAEKLQSLYHALKNYQPSTGMGGWKERLGLGRRKVTPPQGLYLFGGVGTGKSTIMDMFFSVAPTEPKRRVHFHAFMLEVQDRLHKWREKHKGTRADPLPDVAAELAEEALLLCFDEFHVVNIADAMILARLFEALFERGVVVVATSNWPPDRLYENGLQRESFLPFIDLLKERLDVLQLDSGIDYRLERMKNLPVYYSPLGNEASQALEEAFSQLTEGAQAEEEVLHIKGRKVKMTKTARKVAFATFDELCSTALGPGDYLTIAKRYHTLILSDIPVMGAQNRDKARRFMSLIDALYEHRCNLVAAAAAEPEELYPSGDGAFEFERTVSRLQEMRSQEYILQPHIDA</sequence>
<dbReference type="AlphaFoldDB" id="A0A0M2R5J7"/>
<dbReference type="InterPro" id="IPR005654">
    <property type="entry name" value="ATPase_AFG1-like"/>
</dbReference>
<keyword evidence="4" id="KW-1185">Reference proteome</keyword>
<evidence type="ECO:0000256" key="2">
    <source>
        <dbReference type="ARBA" id="ARBA00022840"/>
    </source>
</evidence>
<dbReference type="RefSeq" id="WP_046506284.1">
    <property type="nucleotide sequence ID" value="NZ_LANI01000006.1"/>
</dbReference>
<dbReference type="GO" id="GO:0005524">
    <property type="term" value="F:ATP binding"/>
    <property type="evidence" value="ECO:0007669"/>
    <property type="project" value="UniProtKB-KW"/>
</dbReference>
<keyword evidence="2" id="KW-0067">ATP-binding</keyword>
<keyword evidence="1" id="KW-0547">Nucleotide-binding</keyword>
<dbReference type="PANTHER" id="PTHR12169:SF6">
    <property type="entry name" value="AFG1-LIKE ATPASE"/>
    <property type="match status" value="1"/>
</dbReference>
<accession>A0A0M2R5J7</accession>
<dbReference type="Proteomes" id="UP000034491">
    <property type="component" value="Unassembled WGS sequence"/>
</dbReference>
<dbReference type="PANTHER" id="PTHR12169">
    <property type="entry name" value="ATPASE N2B"/>
    <property type="match status" value="1"/>
</dbReference>
<evidence type="ECO:0000313" key="3">
    <source>
        <dbReference type="EMBL" id="KKJ76956.1"/>
    </source>
</evidence>
<dbReference type="SUPFAM" id="SSF52540">
    <property type="entry name" value="P-loop containing nucleoside triphosphate hydrolases"/>
    <property type="match status" value="1"/>
</dbReference>
<comment type="caution">
    <text evidence="3">The sequence shown here is derived from an EMBL/GenBank/DDBJ whole genome shotgun (WGS) entry which is preliminary data.</text>
</comment>
<dbReference type="Pfam" id="PF03969">
    <property type="entry name" value="AFG1_ATPase"/>
    <property type="match status" value="1"/>
</dbReference>
<reference evidence="3 4" key="1">
    <citation type="submission" date="2015-03" db="EMBL/GenBank/DDBJ databases">
        <title>Genome sequence of Kiloniella sp. P1-1, isolated from the gut microflora of Pacific white shrimp, Penaeus vannamei.</title>
        <authorList>
            <person name="Shao Z."/>
            <person name="Wang L."/>
            <person name="Li X."/>
        </authorList>
    </citation>
    <scope>NUCLEOTIDE SEQUENCE [LARGE SCALE GENOMIC DNA]</scope>
    <source>
        <strain evidence="3 4">P1-1</strain>
    </source>
</reference>
<dbReference type="OrthoDB" id="9774491at2"/>
<dbReference type="EMBL" id="LANI01000006">
    <property type="protein sequence ID" value="KKJ76956.1"/>
    <property type="molecule type" value="Genomic_DNA"/>
</dbReference>
<gene>
    <name evidence="3" type="ORF">WH95_09760</name>
</gene>
<dbReference type="NCBIfam" id="NF040713">
    <property type="entry name" value="ZapE"/>
    <property type="match status" value="1"/>
</dbReference>
<dbReference type="GO" id="GO:0005737">
    <property type="term" value="C:cytoplasm"/>
    <property type="evidence" value="ECO:0007669"/>
    <property type="project" value="TreeGrafter"/>
</dbReference>
<dbReference type="GO" id="GO:0016887">
    <property type="term" value="F:ATP hydrolysis activity"/>
    <property type="evidence" value="ECO:0007669"/>
    <property type="project" value="InterPro"/>
</dbReference>
<dbReference type="PATRIC" id="fig|1549748.8.peg.3993"/>
<name>A0A0M2R5J7_9PROT</name>
<evidence type="ECO:0000313" key="4">
    <source>
        <dbReference type="Proteomes" id="UP000034491"/>
    </source>
</evidence>
<proteinExistence type="predicted"/>
<dbReference type="STRING" id="1549748.WH95_09760"/>
<protein>
    <submittedName>
        <fullName evidence="3">ATPase</fullName>
    </submittedName>
</protein>
<organism evidence="3 4">
    <name type="scientific">Kiloniella litopenaei</name>
    <dbReference type="NCBI Taxonomy" id="1549748"/>
    <lineage>
        <taxon>Bacteria</taxon>
        <taxon>Pseudomonadati</taxon>
        <taxon>Pseudomonadota</taxon>
        <taxon>Alphaproteobacteria</taxon>
        <taxon>Rhodospirillales</taxon>
        <taxon>Kiloniellaceae</taxon>
        <taxon>Kiloniella</taxon>
    </lineage>
</organism>